<keyword evidence="1" id="KW-0812">Transmembrane</keyword>
<dbReference type="EMBL" id="CP000699">
    <property type="protein sequence ID" value="ABQ68684.1"/>
    <property type="molecule type" value="Genomic_DNA"/>
</dbReference>
<gene>
    <name evidence="2" type="ordered locus">Swit_2325</name>
</gene>
<keyword evidence="1" id="KW-0472">Membrane</keyword>
<keyword evidence="1" id="KW-1133">Transmembrane helix</keyword>
<keyword evidence="3" id="KW-1185">Reference proteome</keyword>
<evidence type="ECO:0000313" key="3">
    <source>
        <dbReference type="Proteomes" id="UP000001989"/>
    </source>
</evidence>
<protein>
    <submittedName>
        <fullName evidence="2">Uncharacterized protein</fullName>
    </submittedName>
</protein>
<evidence type="ECO:0000256" key="1">
    <source>
        <dbReference type="SAM" id="Phobius"/>
    </source>
</evidence>
<dbReference type="KEGG" id="swi:Swit_2325"/>
<proteinExistence type="predicted"/>
<dbReference type="AlphaFoldDB" id="A0A9J9HBZ1"/>
<name>A0A9J9HBZ1_RHIWR</name>
<evidence type="ECO:0000313" key="2">
    <source>
        <dbReference type="EMBL" id="ABQ68684.1"/>
    </source>
</evidence>
<accession>A0A9J9HBZ1</accession>
<sequence length="152" mass="16130">MFGLPGKSRPIAPFQGFVKLDGPARCNPRPVRSLSLLHRISAGVPDVNTTHEHYEEYPARSRSGARVGIIIGIVAVLAVIAAFAFGLIDINQTREMKAPDVRVSGGQAPAFDVDTAKVSVGSKTTDVTVPKVDVGTTKEQVKLPTVAVDKAK</sequence>
<organism evidence="2 3">
    <name type="scientific">Rhizorhabdus wittichii (strain DSM 6014 / CCUG 31198 / JCM 15750 / NBRC 105917 / EY 4224 / RW1)</name>
    <name type="common">Sphingomonas wittichii</name>
    <dbReference type="NCBI Taxonomy" id="392499"/>
    <lineage>
        <taxon>Bacteria</taxon>
        <taxon>Pseudomonadati</taxon>
        <taxon>Pseudomonadota</taxon>
        <taxon>Alphaproteobacteria</taxon>
        <taxon>Sphingomonadales</taxon>
        <taxon>Sphingomonadaceae</taxon>
        <taxon>Rhizorhabdus</taxon>
    </lineage>
</organism>
<dbReference type="Proteomes" id="UP000001989">
    <property type="component" value="Chromosome"/>
</dbReference>
<reference evidence="2 3" key="1">
    <citation type="journal article" date="2010" name="J. Bacteriol.">
        <title>Genome sequence of the dioxin-mineralizing bacterium Sphingomonas wittichii RW1.</title>
        <authorList>
            <person name="Miller T.R."/>
            <person name="Delcher A.L."/>
            <person name="Salzberg S.L."/>
            <person name="Saunders E."/>
            <person name="Detter J.C."/>
            <person name="Halden R.U."/>
        </authorList>
    </citation>
    <scope>NUCLEOTIDE SEQUENCE [LARGE SCALE GENOMIC DNA]</scope>
    <source>
        <strain evidence="3">DSM 6014 / CCUG 31198 / JCM 15750 / NBRC 105917 / EY 4224 / RW1</strain>
    </source>
</reference>
<feature type="transmembrane region" description="Helical" evidence="1">
    <location>
        <begin position="67"/>
        <end position="88"/>
    </location>
</feature>